<dbReference type="InterPro" id="IPR049315">
    <property type="entry name" value="GDC-P_N"/>
</dbReference>
<comment type="subunit">
    <text evidence="4">The glycine cleavage system is composed of four proteins: P, T, L and H. In this organism, the P 'protein' is a heterodimer of two subunits.</text>
</comment>
<dbReference type="CDD" id="cd00613">
    <property type="entry name" value="GDC-P"/>
    <property type="match status" value="1"/>
</dbReference>
<accession>A0A5C7EHN5</accession>
<dbReference type="InterPro" id="IPR015424">
    <property type="entry name" value="PyrdxlP-dep_Trfase"/>
</dbReference>
<dbReference type="GO" id="GO:0004375">
    <property type="term" value="F:glycine dehydrogenase (decarboxylating) activity"/>
    <property type="evidence" value="ECO:0007669"/>
    <property type="project" value="UniProtKB-EC"/>
</dbReference>
<evidence type="ECO:0000313" key="7">
    <source>
        <dbReference type="Proteomes" id="UP000321201"/>
    </source>
</evidence>
<dbReference type="EMBL" id="VPFL01000021">
    <property type="protein sequence ID" value="TXF10824.1"/>
    <property type="molecule type" value="Genomic_DNA"/>
</dbReference>
<comment type="similarity">
    <text evidence="4">Belongs to the GcvP family. N-terminal subunit subfamily.</text>
</comment>
<name>A0A5C7EHN5_9PROT</name>
<dbReference type="PANTHER" id="PTHR42806:SF1">
    <property type="entry name" value="GLYCINE DEHYDROGENASE (DECARBOXYLATING)"/>
    <property type="match status" value="1"/>
</dbReference>
<evidence type="ECO:0000256" key="2">
    <source>
        <dbReference type="ARBA" id="ARBA00023002"/>
    </source>
</evidence>
<reference evidence="6 7" key="1">
    <citation type="submission" date="2019-08" db="EMBL/GenBank/DDBJ databases">
        <title>Pelomicrobium methylotrophicum gen. nov., sp. nov. a moderately thermophilic, facultatively anaerobic, lithoautotrophic and methylotrophic bacterium isolated from a terrestrial mud volcano.</title>
        <authorList>
            <person name="Slobodkina G.B."/>
            <person name="Merkel A.Y."/>
            <person name="Slobodkin A.I."/>
        </authorList>
    </citation>
    <scope>NUCLEOTIDE SEQUENCE [LARGE SCALE GENOMIC DNA]</scope>
    <source>
        <strain evidence="6 7">SM250</strain>
    </source>
</reference>
<dbReference type="GO" id="GO:0019464">
    <property type="term" value="P:glycine decarboxylation via glycine cleavage system"/>
    <property type="evidence" value="ECO:0007669"/>
    <property type="project" value="UniProtKB-UniRule"/>
</dbReference>
<protein>
    <recommendedName>
        <fullName evidence="4">Probable glycine dehydrogenase (decarboxylating) subunit 1</fullName>
        <ecNumber evidence="4">1.4.4.2</ecNumber>
    </recommendedName>
    <alternativeName>
        <fullName evidence="4">Glycine cleavage system P-protein subunit 1</fullName>
    </alternativeName>
    <alternativeName>
        <fullName evidence="4">Glycine decarboxylase subunit 1</fullName>
    </alternativeName>
    <alternativeName>
        <fullName evidence="4">Glycine dehydrogenase (aminomethyl-transferring) subunit 1</fullName>
    </alternativeName>
</protein>
<dbReference type="Gene3D" id="3.40.640.10">
    <property type="entry name" value="Type I PLP-dependent aspartate aminotransferase-like (Major domain)"/>
    <property type="match status" value="1"/>
</dbReference>
<evidence type="ECO:0000313" key="6">
    <source>
        <dbReference type="EMBL" id="TXF10824.1"/>
    </source>
</evidence>
<dbReference type="SUPFAM" id="SSF53383">
    <property type="entry name" value="PLP-dependent transferases"/>
    <property type="match status" value="1"/>
</dbReference>
<dbReference type="NCBIfam" id="NF001696">
    <property type="entry name" value="PRK00451.1"/>
    <property type="match status" value="1"/>
</dbReference>
<dbReference type="RefSeq" id="WP_147800717.1">
    <property type="nucleotide sequence ID" value="NZ_VPFL01000021.1"/>
</dbReference>
<dbReference type="HAMAP" id="MF_00712">
    <property type="entry name" value="GcvPA"/>
    <property type="match status" value="1"/>
</dbReference>
<gene>
    <name evidence="4" type="primary">gcvPA</name>
    <name evidence="6" type="ORF">FR698_13460</name>
</gene>
<dbReference type="Proteomes" id="UP000321201">
    <property type="component" value="Unassembled WGS sequence"/>
</dbReference>
<keyword evidence="7" id="KW-1185">Reference proteome</keyword>
<dbReference type="Pfam" id="PF02347">
    <property type="entry name" value="GDC-P"/>
    <property type="match status" value="1"/>
</dbReference>
<dbReference type="InterPro" id="IPR015422">
    <property type="entry name" value="PyrdxlP-dep_Trfase_small"/>
</dbReference>
<dbReference type="InterPro" id="IPR020581">
    <property type="entry name" value="GDC_P"/>
</dbReference>
<dbReference type="InParanoid" id="A0A5C7EHN5"/>
<proteinExistence type="inferred from homology"/>
<dbReference type="PANTHER" id="PTHR42806">
    <property type="entry name" value="GLYCINE CLEAVAGE SYSTEM P-PROTEIN"/>
    <property type="match status" value="1"/>
</dbReference>
<dbReference type="PIRSF" id="PIRSF006815">
    <property type="entry name" value="GcvPA"/>
    <property type="match status" value="1"/>
</dbReference>
<comment type="catalytic activity">
    <reaction evidence="3 4">
        <text>N(6)-[(R)-lipoyl]-L-lysyl-[glycine-cleavage complex H protein] + glycine + H(+) = N(6)-[(R)-S(8)-aminomethyldihydrolipoyl]-L-lysyl-[glycine-cleavage complex H protein] + CO2</text>
        <dbReference type="Rhea" id="RHEA:24304"/>
        <dbReference type="Rhea" id="RHEA-COMP:10494"/>
        <dbReference type="Rhea" id="RHEA-COMP:10495"/>
        <dbReference type="ChEBI" id="CHEBI:15378"/>
        <dbReference type="ChEBI" id="CHEBI:16526"/>
        <dbReference type="ChEBI" id="CHEBI:57305"/>
        <dbReference type="ChEBI" id="CHEBI:83099"/>
        <dbReference type="ChEBI" id="CHEBI:83143"/>
        <dbReference type="EC" id="1.4.4.2"/>
    </reaction>
</comment>
<evidence type="ECO:0000256" key="3">
    <source>
        <dbReference type="ARBA" id="ARBA00049026"/>
    </source>
</evidence>
<dbReference type="InterPro" id="IPR015421">
    <property type="entry name" value="PyrdxlP-dep_Trfase_major"/>
</dbReference>
<dbReference type="OrthoDB" id="9801272at2"/>
<dbReference type="AlphaFoldDB" id="A0A5C7EHN5"/>
<comment type="caution">
    <text evidence="6">The sequence shown here is derived from an EMBL/GenBank/DDBJ whole genome shotgun (WGS) entry which is preliminary data.</text>
</comment>
<feature type="domain" description="Glycine cleavage system P-protein N-terminal" evidence="5">
    <location>
        <begin position="3"/>
        <end position="443"/>
    </location>
</feature>
<keyword evidence="2 4" id="KW-0560">Oxidoreductase</keyword>
<dbReference type="EC" id="1.4.4.2" evidence="4"/>
<evidence type="ECO:0000256" key="1">
    <source>
        <dbReference type="ARBA" id="ARBA00003788"/>
    </source>
</evidence>
<dbReference type="GO" id="GO:0009116">
    <property type="term" value="P:nucleoside metabolic process"/>
    <property type="evidence" value="ECO:0007669"/>
    <property type="project" value="InterPro"/>
</dbReference>
<comment type="function">
    <text evidence="1 4">The glycine cleavage system catalyzes the degradation of glycine. The P protein binds the alpha-amino group of glycine through its pyridoxal phosphate cofactor; CO(2) is released and the remaining methylamine moiety is then transferred to the lipoamide cofactor of the H protein.</text>
</comment>
<organism evidence="6 7">
    <name type="scientific">Pelomicrobium methylotrophicum</name>
    <dbReference type="NCBI Taxonomy" id="2602750"/>
    <lineage>
        <taxon>Bacteria</taxon>
        <taxon>Pseudomonadati</taxon>
        <taxon>Pseudomonadota</taxon>
        <taxon>Hydrogenophilia</taxon>
        <taxon>Hydrogenophilia incertae sedis</taxon>
        <taxon>Pelomicrobium</taxon>
    </lineage>
</organism>
<sequence>MPFIPHTERDVVEMLKVIGVDSVDALFDEIPSHLKLGALADLPPALGEAQMTRLMLERAESDGRYLNFCGAGAYEHFIPAAVWQLVTRGEIYSAYTPYQAEASQGTLQLLYEYQSMMCALTAMEVSNASLYDGASALGEAVLMAVRLHRGGYRVLMPRSVHPAYRTVARTLTRPQGIELVEVPFEQRSGRTDLQALEAIDTADCAALVVPQPNYFGVLEDADALCRFAKSRGLLVIALVNPIALALLKPPGEWDGGGADIAVGDGQPLGLPLSGGGPYFGFMTCRQALVRQLPGRLVGATVDRDGRRGFALTLQAREQHIRRSKATSNICTNQGLAVAAATVYMALLGPEGLRRVAARCHANARQLERLLAAVPGVERLFDGPVFHEMAFRVAAPTTDVLRALEAQGILGGVELAPDYPELGHGLLICTTETKEEDDLKRLAEHLERILGKRIKLPPCAMKT</sequence>
<dbReference type="Gene3D" id="3.90.1150.10">
    <property type="entry name" value="Aspartate Aminotransferase, domain 1"/>
    <property type="match status" value="1"/>
</dbReference>
<evidence type="ECO:0000256" key="4">
    <source>
        <dbReference type="HAMAP-Rule" id="MF_00712"/>
    </source>
</evidence>
<dbReference type="InterPro" id="IPR023010">
    <property type="entry name" value="GcvPA"/>
</dbReference>
<evidence type="ECO:0000259" key="5">
    <source>
        <dbReference type="Pfam" id="PF02347"/>
    </source>
</evidence>